<keyword evidence="4 6" id="KW-0560">Oxidoreductase</keyword>
<keyword evidence="3 6" id="KW-0479">Metal-binding</keyword>
<name>A0ABM2ZZN9_GOSHI</name>
<dbReference type="RefSeq" id="XP_040948109.1">
    <property type="nucleotide sequence ID" value="XM_041092175.1"/>
</dbReference>
<proteinExistence type="inferred from homology"/>
<keyword evidence="6" id="KW-0503">Monooxygenase</keyword>
<dbReference type="InterPro" id="IPR036396">
    <property type="entry name" value="Cyt_P450_sf"/>
</dbReference>
<evidence type="ECO:0000313" key="8">
    <source>
        <dbReference type="RefSeq" id="XP_040948109.1"/>
    </source>
</evidence>
<gene>
    <name evidence="8" type="primary">LOC107903999</name>
</gene>
<dbReference type="Pfam" id="PF00067">
    <property type="entry name" value="p450"/>
    <property type="match status" value="1"/>
</dbReference>
<dbReference type="PRINTS" id="PR00385">
    <property type="entry name" value="P450"/>
</dbReference>
<dbReference type="InterPro" id="IPR001128">
    <property type="entry name" value="Cyt_P450"/>
</dbReference>
<dbReference type="CDD" id="cd11072">
    <property type="entry name" value="CYP71-like"/>
    <property type="match status" value="1"/>
</dbReference>
<dbReference type="PANTHER" id="PTHR47955">
    <property type="entry name" value="CYTOCHROME P450 FAMILY 71 PROTEIN"/>
    <property type="match status" value="1"/>
</dbReference>
<reference evidence="7" key="1">
    <citation type="journal article" date="2020" name="Nat. Genet.">
        <title>Genomic diversifications of five Gossypium allopolyploid species and their impact on cotton improvement.</title>
        <authorList>
            <person name="Chen Z.J."/>
            <person name="Sreedasyam A."/>
            <person name="Ando A."/>
            <person name="Song Q."/>
            <person name="De Santiago L.M."/>
            <person name="Hulse-Kemp A.M."/>
            <person name="Ding M."/>
            <person name="Ye W."/>
            <person name="Kirkbride R.C."/>
            <person name="Jenkins J."/>
            <person name="Plott C."/>
            <person name="Lovell J."/>
            <person name="Lin Y.M."/>
            <person name="Vaughn R."/>
            <person name="Liu B."/>
            <person name="Simpson S."/>
            <person name="Scheffler B.E."/>
            <person name="Wen L."/>
            <person name="Saski C.A."/>
            <person name="Grover C.E."/>
            <person name="Hu G."/>
            <person name="Conover J.L."/>
            <person name="Carlson J.W."/>
            <person name="Shu S."/>
            <person name="Boston L.B."/>
            <person name="Williams M."/>
            <person name="Peterson D.G."/>
            <person name="McGee K."/>
            <person name="Jones D.C."/>
            <person name="Wendel J.F."/>
            <person name="Stelly D.M."/>
            <person name="Grimwood J."/>
            <person name="Schmutz J."/>
        </authorList>
    </citation>
    <scope>NUCLEOTIDE SEQUENCE [LARGE SCALE GENOMIC DNA]</scope>
    <source>
        <strain evidence="7">cv. TM-1</strain>
    </source>
</reference>
<dbReference type="PANTHER" id="PTHR47955:SF8">
    <property type="entry name" value="CYTOCHROME P450 71D11-LIKE"/>
    <property type="match status" value="1"/>
</dbReference>
<keyword evidence="2 6" id="KW-0349">Heme</keyword>
<evidence type="ECO:0000256" key="6">
    <source>
        <dbReference type="RuleBase" id="RU000461"/>
    </source>
</evidence>
<dbReference type="SUPFAM" id="SSF48264">
    <property type="entry name" value="Cytochrome P450"/>
    <property type="match status" value="1"/>
</dbReference>
<dbReference type="InterPro" id="IPR017972">
    <property type="entry name" value="Cyt_P450_CS"/>
</dbReference>
<evidence type="ECO:0000256" key="4">
    <source>
        <dbReference type="ARBA" id="ARBA00023002"/>
    </source>
</evidence>
<evidence type="ECO:0000256" key="2">
    <source>
        <dbReference type="ARBA" id="ARBA00022617"/>
    </source>
</evidence>
<dbReference type="InterPro" id="IPR002401">
    <property type="entry name" value="Cyt_P450_E_grp-I"/>
</dbReference>
<evidence type="ECO:0000313" key="7">
    <source>
        <dbReference type="Proteomes" id="UP000818029"/>
    </source>
</evidence>
<keyword evidence="5 6" id="KW-0408">Iron</keyword>
<evidence type="ECO:0000256" key="1">
    <source>
        <dbReference type="ARBA" id="ARBA00010617"/>
    </source>
</evidence>
<dbReference type="PRINTS" id="PR00463">
    <property type="entry name" value="EP450I"/>
</dbReference>
<dbReference type="PROSITE" id="PS00086">
    <property type="entry name" value="CYTOCHROME_P450"/>
    <property type="match status" value="1"/>
</dbReference>
<dbReference type="GeneID" id="107903999"/>
<protein>
    <submittedName>
        <fullName evidence="8">Cytochrome P450 71D10</fullName>
    </submittedName>
</protein>
<accession>A0ABM2ZZN9</accession>
<organism evidence="7 8">
    <name type="scientific">Gossypium hirsutum</name>
    <name type="common">Upland cotton</name>
    <name type="synonym">Gossypium mexicanum</name>
    <dbReference type="NCBI Taxonomy" id="3635"/>
    <lineage>
        <taxon>Eukaryota</taxon>
        <taxon>Viridiplantae</taxon>
        <taxon>Streptophyta</taxon>
        <taxon>Embryophyta</taxon>
        <taxon>Tracheophyta</taxon>
        <taxon>Spermatophyta</taxon>
        <taxon>Magnoliopsida</taxon>
        <taxon>eudicotyledons</taxon>
        <taxon>Gunneridae</taxon>
        <taxon>Pentapetalae</taxon>
        <taxon>rosids</taxon>
        <taxon>malvids</taxon>
        <taxon>Malvales</taxon>
        <taxon>Malvaceae</taxon>
        <taxon>Malvoideae</taxon>
        <taxon>Gossypium</taxon>
    </lineage>
</organism>
<comment type="similarity">
    <text evidence="1 6">Belongs to the cytochrome P450 family.</text>
</comment>
<dbReference type="Gene3D" id="1.10.630.10">
    <property type="entry name" value="Cytochrome P450"/>
    <property type="match status" value="1"/>
</dbReference>
<reference evidence="8" key="2">
    <citation type="submission" date="2025-08" db="UniProtKB">
        <authorList>
            <consortium name="RefSeq"/>
        </authorList>
    </citation>
    <scope>IDENTIFICATION</scope>
</reference>
<sequence>MEFQISLFQLLISFLLFLFMVITSVRRSKAKNLTQKLIPGPWKLPLIGNLHQLAASGLPHRTLRDLATKHGGFMHLQLGQVSTVVVSSPEMAEEIMKTHDIVFANRPFLVVAKMTTYECTDIVFAPYGTYWRNLRKICTSELLSAARVASFRSIREEEVLNLVETIKSNEGLAVNLTEKVFSMSYAITARAAFGKKCKDQEAFISAAAEESKVNSGFFVSEFFPSLKFLDVVSGLKHRVEKIHGETDRIVGNIVNDHKESRAKGRSEDEDQEDLVDVLLRLQEDGEFPLTDNNIKAVLLDVFTAGSETSATAVEWAMSEMIKNPRVMTKAQAEVRQVFEGKGNVNETGVHQLKYLKCVIKETLRLHPVVPLLIPRESSKNCVVNGFEIPAKTRVIVNAWAIGRDPNHWVEPEKFEPERFVNSSVDFMGTNFELIPFGAGRRICPGILFALPNVELPLAQLLFHFDWKFPGGMKQEDMDMTEKFGVSMKRENDLVLVPSPYHASITIA</sequence>
<keyword evidence="7" id="KW-1185">Reference proteome</keyword>
<evidence type="ECO:0000256" key="5">
    <source>
        <dbReference type="ARBA" id="ARBA00023004"/>
    </source>
</evidence>
<evidence type="ECO:0000256" key="3">
    <source>
        <dbReference type="ARBA" id="ARBA00022723"/>
    </source>
</evidence>
<dbReference type="Proteomes" id="UP000818029">
    <property type="component" value="Chromosome D05"/>
</dbReference>